<keyword evidence="1" id="KW-0175">Coiled coil</keyword>
<dbReference type="RefSeq" id="WP_101605394.1">
    <property type="nucleotide sequence ID" value="NZ_CP025001.1"/>
</dbReference>
<dbReference type="Proteomes" id="UP000234366">
    <property type="component" value="Chromosome"/>
</dbReference>
<reference evidence="2 3" key="1">
    <citation type="submission" date="2017-11" db="EMBL/GenBank/DDBJ databases">
        <title>Genome sequence and genome mining of multiple bioactive secondary metabolites from a deep sea-derived Bacillus siamensis SCSIO 05746.</title>
        <authorList>
            <person name="Pan H.-Q."/>
            <person name="Ju J.-H."/>
        </authorList>
    </citation>
    <scope>NUCLEOTIDE SEQUENCE [LARGE SCALE GENOMIC DNA]</scope>
    <source>
        <strain evidence="2 3">SCSIO 05746</strain>
    </source>
</reference>
<dbReference type="KEGG" id="bsia:CWD84_04695"/>
<accession>A0AAI8MZ87</accession>
<sequence>MKFSKKLTDKVAELKAQKEKYIAQTEGMRVHNEKVSAELIAAEQDLAAAIEALAEDPSEENRSKEKEARRRAAELRLEVSGASERRSAIFRSKSAQINDMQTEILELARKEIVSNKTAKEDTALERIAAAKREYLEAVKAYHDLLIIDGQKKFYDLVDEIGANEVVAKENEPGFSIHQPIYTDRESGANKYGIIELEVFRAWNRGEIR</sequence>
<dbReference type="EMBL" id="CP025001">
    <property type="protein sequence ID" value="AUJ76168.1"/>
    <property type="molecule type" value="Genomic_DNA"/>
</dbReference>
<gene>
    <name evidence="2" type="ORF">CWD84_04695</name>
</gene>
<keyword evidence="3" id="KW-1185">Reference proteome</keyword>
<proteinExistence type="predicted"/>
<evidence type="ECO:0000256" key="1">
    <source>
        <dbReference type="SAM" id="Coils"/>
    </source>
</evidence>
<feature type="coiled-coil region" evidence="1">
    <location>
        <begin position="4"/>
        <end position="85"/>
    </location>
</feature>
<evidence type="ECO:0000313" key="3">
    <source>
        <dbReference type="Proteomes" id="UP000234366"/>
    </source>
</evidence>
<dbReference type="AlphaFoldDB" id="A0AAI8MZ87"/>
<organism evidence="2 3">
    <name type="scientific">Bacillus siamensis</name>
    <dbReference type="NCBI Taxonomy" id="659243"/>
    <lineage>
        <taxon>Bacteria</taxon>
        <taxon>Bacillati</taxon>
        <taxon>Bacillota</taxon>
        <taxon>Bacilli</taxon>
        <taxon>Bacillales</taxon>
        <taxon>Bacillaceae</taxon>
        <taxon>Bacillus</taxon>
        <taxon>Bacillus amyloliquefaciens group</taxon>
    </lineage>
</organism>
<name>A0AAI8MZ87_9BACI</name>
<protein>
    <submittedName>
        <fullName evidence="2">Uncharacterized protein</fullName>
    </submittedName>
</protein>
<evidence type="ECO:0000313" key="2">
    <source>
        <dbReference type="EMBL" id="AUJ76168.1"/>
    </source>
</evidence>